<protein>
    <submittedName>
        <fullName evidence="1">Uncharacterized protein</fullName>
    </submittedName>
</protein>
<reference evidence="1" key="1">
    <citation type="submission" date="2018-02" db="EMBL/GenBank/DDBJ databases">
        <title>Rhizophora mucronata_Transcriptome.</title>
        <authorList>
            <person name="Meera S.P."/>
            <person name="Sreeshan A."/>
            <person name="Augustine A."/>
        </authorList>
    </citation>
    <scope>NUCLEOTIDE SEQUENCE</scope>
    <source>
        <tissue evidence="1">Leaf</tissue>
    </source>
</reference>
<sequence length="35" mass="3915">MNKCRLESIDEENYWIKKLTAVGRSSSVGQGGTRT</sequence>
<evidence type="ECO:0000313" key="1">
    <source>
        <dbReference type="EMBL" id="MBX44052.1"/>
    </source>
</evidence>
<proteinExistence type="predicted"/>
<organism evidence="1">
    <name type="scientific">Rhizophora mucronata</name>
    <name type="common">Asiatic mangrove</name>
    <dbReference type="NCBI Taxonomy" id="61149"/>
    <lineage>
        <taxon>Eukaryota</taxon>
        <taxon>Viridiplantae</taxon>
        <taxon>Streptophyta</taxon>
        <taxon>Embryophyta</taxon>
        <taxon>Tracheophyta</taxon>
        <taxon>Spermatophyta</taxon>
        <taxon>Magnoliopsida</taxon>
        <taxon>eudicotyledons</taxon>
        <taxon>Gunneridae</taxon>
        <taxon>Pentapetalae</taxon>
        <taxon>rosids</taxon>
        <taxon>fabids</taxon>
        <taxon>Malpighiales</taxon>
        <taxon>Rhizophoraceae</taxon>
        <taxon>Rhizophora</taxon>
    </lineage>
</organism>
<dbReference type="EMBL" id="GGEC01063568">
    <property type="protein sequence ID" value="MBX44052.1"/>
    <property type="molecule type" value="Transcribed_RNA"/>
</dbReference>
<dbReference type="AlphaFoldDB" id="A0A2P2NNG4"/>
<accession>A0A2P2NNG4</accession>
<name>A0A2P2NNG4_RHIMU</name>